<dbReference type="GO" id="GO:0005886">
    <property type="term" value="C:plasma membrane"/>
    <property type="evidence" value="ECO:0007669"/>
    <property type="project" value="UniProtKB-SubCell"/>
</dbReference>
<proteinExistence type="predicted"/>
<reference evidence="14 15" key="1">
    <citation type="journal article" date="2013" name="Genome Announc.">
        <title>Draft Genome Sequence of Staphylococcus simulans UMC-CNS-990, Isolated from a Case of Chronic Bovine Mastitis.</title>
        <authorList>
            <person name="Calcutt M.J."/>
            <person name="Foecking M.F."/>
            <person name="Hsieh H.Y."/>
            <person name="Perry J."/>
            <person name="Stewart G.C."/>
            <person name="Middleton J.R."/>
        </authorList>
    </citation>
    <scope>NUCLEOTIDE SEQUENCE [LARGE SCALE GENOMIC DNA]</scope>
    <source>
        <strain evidence="14 15">LRHMDP3</strain>
    </source>
</reference>
<keyword evidence="9 12" id="KW-1133">Transmembrane helix</keyword>
<evidence type="ECO:0000256" key="4">
    <source>
        <dbReference type="ARBA" id="ARBA00022679"/>
    </source>
</evidence>
<keyword evidence="5 12" id="KW-0812">Transmembrane</keyword>
<feature type="transmembrane region" description="Helical" evidence="12">
    <location>
        <begin position="251"/>
        <end position="273"/>
    </location>
</feature>
<evidence type="ECO:0000256" key="5">
    <source>
        <dbReference type="ARBA" id="ARBA00022692"/>
    </source>
</evidence>
<evidence type="ECO:0000256" key="7">
    <source>
        <dbReference type="ARBA" id="ARBA00022777"/>
    </source>
</evidence>
<evidence type="ECO:0000256" key="12">
    <source>
        <dbReference type="SAM" id="Phobius"/>
    </source>
</evidence>
<dbReference type="CDD" id="cd06225">
    <property type="entry name" value="HAMP"/>
    <property type="match status" value="1"/>
</dbReference>
<keyword evidence="10" id="KW-0902">Two-component regulatory system</keyword>
<keyword evidence="3" id="KW-0597">Phosphoprotein</keyword>
<keyword evidence="8" id="KW-0067">ATP-binding</keyword>
<dbReference type="AlphaFoldDB" id="A0AB33XXI0"/>
<dbReference type="SUPFAM" id="SSF55874">
    <property type="entry name" value="ATPase domain of HSP90 chaperone/DNA topoisomerase II/histidine kinase"/>
    <property type="match status" value="1"/>
</dbReference>
<dbReference type="Proteomes" id="UP000009352">
    <property type="component" value="Unassembled WGS sequence"/>
</dbReference>
<evidence type="ECO:0000256" key="1">
    <source>
        <dbReference type="ARBA" id="ARBA00004651"/>
    </source>
</evidence>
<keyword evidence="11 12" id="KW-0472">Membrane</keyword>
<accession>A0AB33XXI0</accession>
<dbReference type="EMBL" id="AMQX01000002">
    <property type="protein sequence ID" value="EKS53104.1"/>
    <property type="molecule type" value="Genomic_DNA"/>
</dbReference>
<evidence type="ECO:0000256" key="8">
    <source>
        <dbReference type="ARBA" id="ARBA00022840"/>
    </source>
</evidence>
<dbReference type="PANTHER" id="PTHR34220:SF11">
    <property type="entry name" value="SENSOR PROTEIN KINASE HPTS"/>
    <property type="match status" value="1"/>
</dbReference>
<keyword evidence="6" id="KW-0547">Nucleotide-binding</keyword>
<feature type="domain" description="HAMP" evidence="13">
    <location>
        <begin position="284"/>
        <end position="335"/>
    </location>
</feature>
<evidence type="ECO:0000313" key="14">
    <source>
        <dbReference type="EMBL" id="EKS53104.1"/>
    </source>
</evidence>
<dbReference type="RefSeq" id="WP_005716270.1">
    <property type="nucleotide sequence ID" value="NZ_AMQX01000002.1"/>
</dbReference>
<evidence type="ECO:0000313" key="15">
    <source>
        <dbReference type="Proteomes" id="UP000009352"/>
    </source>
</evidence>
<dbReference type="InterPro" id="IPR050640">
    <property type="entry name" value="Bact_2-comp_sensor_kinase"/>
</dbReference>
<keyword evidence="2" id="KW-1003">Cell membrane</keyword>
<dbReference type="Gene3D" id="3.30.565.10">
    <property type="entry name" value="Histidine kinase-like ATPase, C-terminal domain"/>
    <property type="match status" value="1"/>
</dbReference>
<comment type="caution">
    <text evidence="14">The sequence shown here is derived from an EMBL/GenBank/DDBJ whole genome shotgun (WGS) entry which is preliminary data.</text>
</comment>
<evidence type="ECO:0000256" key="11">
    <source>
        <dbReference type="ARBA" id="ARBA00023136"/>
    </source>
</evidence>
<keyword evidence="4" id="KW-0808">Transferase</keyword>
<name>A0AB33XXI0_LACRH</name>
<dbReference type="InterPro" id="IPR003660">
    <property type="entry name" value="HAMP_dom"/>
</dbReference>
<dbReference type="GO" id="GO:0005524">
    <property type="term" value="F:ATP binding"/>
    <property type="evidence" value="ECO:0007669"/>
    <property type="project" value="UniProtKB-KW"/>
</dbReference>
<feature type="transmembrane region" description="Helical" evidence="12">
    <location>
        <begin position="20"/>
        <end position="42"/>
    </location>
</feature>
<evidence type="ECO:0000256" key="10">
    <source>
        <dbReference type="ARBA" id="ARBA00023012"/>
    </source>
</evidence>
<comment type="subcellular location">
    <subcellularLocation>
        <location evidence="1">Cell membrane</location>
        <topology evidence="1">Multi-pass membrane protein</topology>
    </subcellularLocation>
</comment>
<protein>
    <submittedName>
        <fullName evidence="14">Two-component sensor kinase, associated with ferric iron transporter</fullName>
    </submittedName>
</protein>
<dbReference type="InterPro" id="IPR010559">
    <property type="entry name" value="Sig_transdc_His_kin_internal"/>
</dbReference>
<dbReference type="PANTHER" id="PTHR34220">
    <property type="entry name" value="SENSOR HISTIDINE KINASE YPDA"/>
    <property type="match status" value="1"/>
</dbReference>
<evidence type="ECO:0000256" key="3">
    <source>
        <dbReference type="ARBA" id="ARBA00022553"/>
    </source>
</evidence>
<evidence type="ECO:0000256" key="2">
    <source>
        <dbReference type="ARBA" id="ARBA00022475"/>
    </source>
</evidence>
<evidence type="ECO:0000259" key="13">
    <source>
        <dbReference type="PROSITE" id="PS50885"/>
    </source>
</evidence>
<evidence type="ECO:0000256" key="6">
    <source>
        <dbReference type="ARBA" id="ARBA00022741"/>
    </source>
</evidence>
<gene>
    <name evidence="14" type="ORF">LRHMDP3_482</name>
</gene>
<sequence length="544" mass="62208">MGHSFRDELVKEIRHRFSVLAILIAVLLVVLLTGLVFFIQGYQVNADMETINRNYNLVAKRSQDVLRRLNQQTIPAYLQKQEDERALYQQFYEQSARLGAQASLLIMNDQLQPAFQSDSMLKQISLNYVQTVIKRHRSKEEFFKITSGDNDQHFLLCFSKIAAVGKAQYSILLLNGTAFNSTNLKYGSGFVLADNYDNVFATNSTRFIRPGLAKVDSKKFKSHFYLGDDVFLMRKEQLAENIFVYAFLRSFPPAILIVFGILSVTALLGFLIWQANRAAKTIGNKMNAAITELVRETSKIRDGQQKQITITSNDEFQYLAASINAMVAQQDALATEQLHLQQQTNQYELKMLEAQFNPHFLYNTLENIRITSKFDPALTEKLILSLNRVLRYSIDHGDEPTTLTADLDVLEDFMAVNQVRFDKLQYEVQMDPELSEMAVPRLFILPLVENALKYGMRTRSDLKIRITCRRESLQTRIIVADNGGGFPLDMLGRDWHQLKSESHHGLVNSFRRVYMMYPTVKMRLDQAKGGGAKVMFLIGGQEDV</sequence>
<keyword evidence="7 14" id="KW-0418">Kinase</keyword>
<organism evidence="14 15">
    <name type="scientific">Lacticaseibacillus rhamnosus LRHMDP3</name>
    <dbReference type="NCBI Taxonomy" id="1203259"/>
    <lineage>
        <taxon>Bacteria</taxon>
        <taxon>Bacillati</taxon>
        <taxon>Bacillota</taxon>
        <taxon>Bacilli</taxon>
        <taxon>Lactobacillales</taxon>
        <taxon>Lactobacillaceae</taxon>
        <taxon>Lacticaseibacillus</taxon>
    </lineage>
</organism>
<dbReference type="InterPro" id="IPR036890">
    <property type="entry name" value="HATPase_C_sf"/>
</dbReference>
<evidence type="ECO:0000256" key="9">
    <source>
        <dbReference type="ARBA" id="ARBA00022989"/>
    </source>
</evidence>
<dbReference type="GO" id="GO:0000155">
    <property type="term" value="F:phosphorelay sensor kinase activity"/>
    <property type="evidence" value="ECO:0007669"/>
    <property type="project" value="InterPro"/>
</dbReference>
<dbReference type="PROSITE" id="PS50885">
    <property type="entry name" value="HAMP"/>
    <property type="match status" value="1"/>
</dbReference>
<dbReference type="Pfam" id="PF06580">
    <property type="entry name" value="His_kinase"/>
    <property type="match status" value="1"/>
</dbReference>